<evidence type="ECO:0000313" key="7">
    <source>
        <dbReference type="Proteomes" id="UP001311730"/>
    </source>
</evidence>
<accession>A0ABU5Z5M6</accession>
<dbReference type="EMBL" id="JAYKBW010000003">
    <property type="protein sequence ID" value="MEB3074237.1"/>
    <property type="molecule type" value="Genomic_DNA"/>
</dbReference>
<proteinExistence type="predicted"/>
<dbReference type="InterPro" id="IPR012336">
    <property type="entry name" value="Thioredoxin-like_fold"/>
</dbReference>
<evidence type="ECO:0000256" key="4">
    <source>
        <dbReference type="ARBA" id="ARBA00023284"/>
    </source>
</evidence>
<dbReference type="PANTHER" id="PTHR42852">
    <property type="entry name" value="THIOL:DISULFIDE INTERCHANGE PROTEIN DSBE"/>
    <property type="match status" value="1"/>
</dbReference>
<dbReference type="InterPro" id="IPR036249">
    <property type="entry name" value="Thioredoxin-like_sf"/>
</dbReference>
<dbReference type="Pfam" id="PF13905">
    <property type="entry name" value="Thioredoxin_8"/>
    <property type="match status" value="1"/>
</dbReference>
<evidence type="ECO:0000256" key="2">
    <source>
        <dbReference type="ARBA" id="ARBA00022748"/>
    </source>
</evidence>
<evidence type="ECO:0000313" key="6">
    <source>
        <dbReference type="EMBL" id="MEB3074237.1"/>
    </source>
</evidence>
<protein>
    <submittedName>
        <fullName evidence="6">TlpA disulfide reductase family protein</fullName>
    </submittedName>
</protein>
<dbReference type="InterPro" id="IPR013766">
    <property type="entry name" value="Thioredoxin_domain"/>
</dbReference>
<evidence type="ECO:0000256" key="1">
    <source>
        <dbReference type="ARBA" id="ARBA00004196"/>
    </source>
</evidence>
<dbReference type="PANTHER" id="PTHR42852:SF6">
    <property type="entry name" value="THIOL:DISULFIDE INTERCHANGE PROTEIN DSBE"/>
    <property type="match status" value="1"/>
</dbReference>
<dbReference type="SUPFAM" id="SSF52833">
    <property type="entry name" value="Thioredoxin-like"/>
    <property type="match status" value="1"/>
</dbReference>
<keyword evidence="7" id="KW-1185">Reference proteome</keyword>
<dbReference type="PROSITE" id="PS51352">
    <property type="entry name" value="THIOREDOXIN_2"/>
    <property type="match status" value="1"/>
</dbReference>
<evidence type="ECO:0000256" key="3">
    <source>
        <dbReference type="ARBA" id="ARBA00023157"/>
    </source>
</evidence>
<dbReference type="Proteomes" id="UP001311730">
    <property type="component" value="Unassembled WGS sequence"/>
</dbReference>
<dbReference type="CDD" id="cd02966">
    <property type="entry name" value="TlpA_like_family"/>
    <property type="match status" value="1"/>
</dbReference>
<organism evidence="6 7">
    <name type="scientific">Capnocytophaga gingivalis</name>
    <dbReference type="NCBI Taxonomy" id="1017"/>
    <lineage>
        <taxon>Bacteria</taxon>
        <taxon>Pseudomonadati</taxon>
        <taxon>Bacteroidota</taxon>
        <taxon>Flavobacteriia</taxon>
        <taxon>Flavobacteriales</taxon>
        <taxon>Flavobacteriaceae</taxon>
        <taxon>Capnocytophaga</taxon>
    </lineage>
</organism>
<dbReference type="PROSITE" id="PS51257">
    <property type="entry name" value="PROKAR_LIPOPROTEIN"/>
    <property type="match status" value="1"/>
</dbReference>
<dbReference type="Gene3D" id="3.40.30.10">
    <property type="entry name" value="Glutaredoxin"/>
    <property type="match status" value="1"/>
</dbReference>
<keyword evidence="2" id="KW-0201">Cytochrome c-type biogenesis</keyword>
<name>A0ABU5Z5M6_9FLAO</name>
<keyword evidence="3" id="KW-1015">Disulfide bond</keyword>
<gene>
    <name evidence="6" type="ORF">VJJ08_02845</name>
</gene>
<dbReference type="RefSeq" id="WP_298828376.1">
    <property type="nucleotide sequence ID" value="NZ_JAYKBW010000003.1"/>
</dbReference>
<keyword evidence="4" id="KW-0676">Redox-active center</keyword>
<dbReference type="InterPro" id="IPR050553">
    <property type="entry name" value="Thioredoxin_ResA/DsbE_sf"/>
</dbReference>
<feature type="domain" description="Thioredoxin" evidence="5">
    <location>
        <begin position="314"/>
        <end position="456"/>
    </location>
</feature>
<evidence type="ECO:0000259" key="5">
    <source>
        <dbReference type="PROSITE" id="PS51352"/>
    </source>
</evidence>
<comment type="subcellular location">
    <subcellularLocation>
        <location evidence="1">Cell envelope</location>
    </subcellularLocation>
</comment>
<comment type="caution">
    <text evidence="6">The sequence shown here is derived from an EMBL/GenBank/DDBJ whole genome shotgun (WGS) entry which is preliminary data.</text>
</comment>
<reference evidence="6 7" key="1">
    <citation type="submission" date="2023-12" db="EMBL/GenBank/DDBJ databases">
        <title>Genomic sequences of Capnocytophaga and Parvimonas strains.</title>
        <authorList>
            <person name="Watt R.M."/>
            <person name="Wang M."/>
            <person name="Yang T."/>
            <person name="Tong W.M."/>
        </authorList>
    </citation>
    <scope>NUCLEOTIDE SEQUENCE [LARGE SCALE GENOMIC DNA]</scope>
    <source>
        <strain evidence="6 7">CCUG 13096</strain>
    </source>
</reference>
<sequence length="456" mass="52516">MKKIITTLTVMTLLAACSEKTTKGEDNYAIISGRVSTPGEIEKVLLAQNNEVVKEIPVSPSGFFQDTIRPITENHYYYLFESSILQIPIYLDKQTNLELTFDKDLEKTVLSGTEKEKNQYLLEREVIVNNKIFRSDAELFKQEPKVFKENIKKYFEKLRTKLNSYKFDKEFLEKQQKWIEYKFAECLVDYPNSYNYFVGTQPVLPEDFYEEIKGIDFDNAQEYDSNEAYSDLVQRKYFQQIGDLEDPVQLDNFIKTIGALKSENIRSDFAEGLASMIHPSNPKNKEILDFVLANSKEEEVKQTAQLTYDKITKLAVGAPSPVFTNYENANGGTNSLSDFKGKLVYVDVWATWCRPCLAEIPALKALHDKLKGKNIEFVSISIDEDKEAWRKVVKERELKGVQLIADKAFESQFIRDYSINQIPTFLIIDKEGRIIDPDAPRPSDPQLAEVLEKLLK</sequence>